<comment type="caution">
    <text evidence="17">The sequence shown here is derived from an EMBL/GenBank/DDBJ whole genome shotgun (WGS) entry which is preliminary data.</text>
</comment>
<name>A0A9W9WXL6_9EURO</name>
<keyword evidence="6" id="KW-0479">Metal-binding</keyword>
<dbReference type="Pfam" id="PF00118">
    <property type="entry name" value="Cpn60_TCP1"/>
    <property type="match status" value="1"/>
</dbReference>
<dbReference type="InterPro" id="IPR027413">
    <property type="entry name" value="GROEL-like_equatorial_sf"/>
</dbReference>
<comment type="subcellular location">
    <subcellularLocation>
        <location evidence="2">Cytoplasm</location>
    </subcellularLocation>
</comment>
<dbReference type="CDD" id="cd07331">
    <property type="entry name" value="M48C_Oma1_like"/>
    <property type="match status" value="1"/>
</dbReference>
<dbReference type="SUPFAM" id="SSF52029">
    <property type="entry name" value="GroEL apical domain-like"/>
    <property type="match status" value="1"/>
</dbReference>
<dbReference type="GO" id="GO:0140662">
    <property type="term" value="F:ATP-dependent protein folding chaperone"/>
    <property type="evidence" value="ECO:0007669"/>
    <property type="project" value="InterPro"/>
</dbReference>
<dbReference type="GO" id="GO:0005832">
    <property type="term" value="C:chaperonin-containing T-complex"/>
    <property type="evidence" value="ECO:0007669"/>
    <property type="project" value="UniProtKB-ARBA"/>
</dbReference>
<keyword evidence="18" id="KW-1185">Reference proteome</keyword>
<dbReference type="GO" id="GO:0004222">
    <property type="term" value="F:metalloendopeptidase activity"/>
    <property type="evidence" value="ECO:0007669"/>
    <property type="project" value="InterPro"/>
</dbReference>
<feature type="compositionally biased region" description="Acidic residues" evidence="15">
    <location>
        <begin position="931"/>
        <end position="946"/>
    </location>
</feature>
<dbReference type="FunFam" id="3.50.7.10:FF:000008">
    <property type="entry name" value="T-complex protein 1 subunit theta"/>
    <property type="match status" value="1"/>
</dbReference>
<dbReference type="GO" id="GO:0046872">
    <property type="term" value="F:metal ion binding"/>
    <property type="evidence" value="ECO:0007669"/>
    <property type="project" value="UniProtKB-KW"/>
</dbReference>
<dbReference type="NCBIfam" id="TIGR02346">
    <property type="entry name" value="chap_CCT_theta"/>
    <property type="match status" value="1"/>
</dbReference>
<comment type="similarity">
    <text evidence="3 14">Belongs to the TCP-1 chaperonin family.</text>
</comment>
<dbReference type="Gene3D" id="3.50.7.10">
    <property type="entry name" value="GroEL"/>
    <property type="match status" value="1"/>
</dbReference>
<reference evidence="17" key="1">
    <citation type="submission" date="2022-12" db="EMBL/GenBank/DDBJ databases">
        <authorList>
            <person name="Petersen C."/>
        </authorList>
    </citation>
    <scope>NUCLEOTIDE SEQUENCE</scope>
    <source>
        <strain evidence="17">IBT 17660</strain>
    </source>
</reference>
<feature type="region of interest" description="Disordered" evidence="15">
    <location>
        <begin position="922"/>
        <end position="961"/>
    </location>
</feature>
<gene>
    <name evidence="17" type="ORF">N7530_004132</name>
</gene>
<dbReference type="PRINTS" id="PR00304">
    <property type="entry name" value="TCOMPLEXTCP1"/>
</dbReference>
<feature type="compositionally biased region" description="Polar residues" evidence="15">
    <location>
        <begin position="66"/>
        <end position="91"/>
    </location>
</feature>
<dbReference type="PROSITE" id="PS00995">
    <property type="entry name" value="TCP1_3"/>
    <property type="match status" value="1"/>
</dbReference>
<evidence type="ECO:0000256" key="11">
    <source>
        <dbReference type="ARBA" id="ARBA00023049"/>
    </source>
</evidence>
<dbReference type="GO" id="GO:0005524">
    <property type="term" value="F:ATP binding"/>
    <property type="evidence" value="ECO:0007669"/>
    <property type="project" value="UniProtKB-KW"/>
</dbReference>
<dbReference type="SUPFAM" id="SSF48592">
    <property type="entry name" value="GroEL equatorial domain-like"/>
    <property type="match status" value="1"/>
</dbReference>
<dbReference type="Gene3D" id="3.30.2010.10">
    <property type="entry name" value="Metalloproteases ('zincins'), catalytic domain"/>
    <property type="match status" value="1"/>
</dbReference>
<keyword evidence="12 14" id="KW-0143">Chaperone</keyword>
<dbReference type="EMBL" id="JAPWDO010000003">
    <property type="protein sequence ID" value="KAJ5478623.1"/>
    <property type="molecule type" value="Genomic_DNA"/>
</dbReference>
<dbReference type="Pfam" id="PF01435">
    <property type="entry name" value="Peptidase_M48"/>
    <property type="match status" value="1"/>
</dbReference>
<dbReference type="Gene3D" id="1.10.560.10">
    <property type="entry name" value="GroEL-like equatorial domain"/>
    <property type="match status" value="1"/>
</dbReference>
<keyword evidence="7 14" id="KW-0547">Nucleotide-binding</keyword>
<dbReference type="CDD" id="cd03341">
    <property type="entry name" value="TCP1_theta"/>
    <property type="match status" value="1"/>
</dbReference>
<dbReference type="InterPro" id="IPR002194">
    <property type="entry name" value="Chaperonin_TCP-1_CS"/>
</dbReference>
<evidence type="ECO:0000256" key="8">
    <source>
        <dbReference type="ARBA" id="ARBA00022801"/>
    </source>
</evidence>
<evidence type="ECO:0000256" key="4">
    <source>
        <dbReference type="ARBA" id="ARBA00022490"/>
    </source>
</evidence>
<dbReference type="InterPro" id="IPR012721">
    <property type="entry name" value="Chap_CCT_theta"/>
</dbReference>
<evidence type="ECO:0000256" key="10">
    <source>
        <dbReference type="ARBA" id="ARBA00022840"/>
    </source>
</evidence>
<dbReference type="GO" id="GO:0051082">
    <property type="term" value="F:unfolded protein binding"/>
    <property type="evidence" value="ECO:0007669"/>
    <property type="project" value="InterPro"/>
</dbReference>
<protein>
    <recommendedName>
        <fullName evidence="13">CCT-theta</fullName>
    </recommendedName>
</protein>
<dbReference type="SUPFAM" id="SSF54849">
    <property type="entry name" value="GroEL-intermediate domain like"/>
    <property type="match status" value="1"/>
</dbReference>
<dbReference type="OrthoDB" id="1748577at2759"/>
<sequence length="1018" mass="112080">MLRQSMARAFRSTCAYQFLSPKPSTHFKAASLAAQTSRSYNTQGPQLFTRWARPLRSEIPPLRQPRLQSQLSFHTPSPSNRRTFFSSHKSPYQQRQNQYNRFRGSARQPLVFRLVQNAKPHHFVIIGVGISGLYLYNTEIVEMTGRRRFNCVSRHQELNMGKESYREVLNAERGKILPHNHPLTRMVDGVLQRLIPQVDIEGADWKVHVIKDDGMVNAFVLPGGKVFVYTGILPICKDEDGLAAVLGHEIAHVVAHHPAERMSNSFITLGAVFAISFLFDVSGQFSSFLLNLMYSLPNSRTQEAEADNIGLMMMSKACFNPEAAVKLWARMHEQERQAPPQFMSTHPTSYNRMEAIQGWLDKAEATYEENGCSSVKGYMPGFRTRRQATGRLAGSPSCKPSKPTTAAPKIARHYSSIHSLTFNPFDIQSHHLRTRPNIMSLSIPGPSQAGLFKPGYQSHDAEDGAVIRNIEACQAISGTVQTSLGPYGRNKIVINHLQKMILTSDAATILRELDVVHPAAKLLVMASQQQDAEMGDGTNLVIVLAGELLKKAEELIRMGLKTSDIVSGYEKAQNYALKVLEGMLPPTPPMIDLEVDRLQEIRSATELSKALRTVVASKQSGTEDALAALVAEAVLAVLPRNPANFNVDNVRVVKIMGGSLEQSKVVKGMVFPREPDGIIKKATKAKVGVFSCPIDISQTETKGTVLLKNAQEMMDFTSGEEDRLEIAIKELYDSGLRVVVAGSTVGDLAMHYLNRFNILVIKILSKFELRRLCRVVGATPLARLGAPMPDEMGQIDVVETTEIGGDRVTVFRQEDVNAITRTATIVLRGATQNHLEDVERAIDDGVNVVKAITKDPRLVPGAGATEIELVERISNFADRTPGLPQYAIRKFAEAFEVVPRTLAESAGLDATEVLSRLYTAHHRASAPGESSSEEDEEEGSSEEEEPYWTTGVDLEVGDSDGTLDTVEEGILDLMATKMSAIRLASEAARTVLSVDQIIVSRQAGGPKPPQGGGDWDQD</sequence>
<evidence type="ECO:0000256" key="6">
    <source>
        <dbReference type="ARBA" id="ARBA00022723"/>
    </source>
</evidence>
<feature type="region of interest" description="Disordered" evidence="15">
    <location>
        <begin position="66"/>
        <end position="96"/>
    </location>
</feature>
<evidence type="ECO:0000259" key="16">
    <source>
        <dbReference type="Pfam" id="PF01435"/>
    </source>
</evidence>
<evidence type="ECO:0000256" key="12">
    <source>
        <dbReference type="ARBA" id="ARBA00023186"/>
    </source>
</evidence>
<proteinExistence type="inferred from homology"/>
<dbReference type="InterPro" id="IPR001915">
    <property type="entry name" value="Peptidase_M48"/>
</dbReference>
<evidence type="ECO:0000256" key="5">
    <source>
        <dbReference type="ARBA" id="ARBA00022670"/>
    </source>
</evidence>
<evidence type="ECO:0000313" key="18">
    <source>
        <dbReference type="Proteomes" id="UP001147760"/>
    </source>
</evidence>
<evidence type="ECO:0000256" key="14">
    <source>
        <dbReference type="RuleBase" id="RU004187"/>
    </source>
</evidence>
<dbReference type="InterPro" id="IPR017998">
    <property type="entry name" value="Chaperone_TCP-1"/>
</dbReference>
<dbReference type="InterPro" id="IPR027410">
    <property type="entry name" value="TCP-1-like_intermed_sf"/>
</dbReference>
<keyword evidence="8" id="KW-0378">Hydrolase</keyword>
<keyword evidence="9" id="KW-0862">Zinc</keyword>
<keyword evidence="5" id="KW-0645">Protease</keyword>
<dbReference type="GO" id="GO:0016887">
    <property type="term" value="F:ATP hydrolysis activity"/>
    <property type="evidence" value="ECO:0007669"/>
    <property type="project" value="InterPro"/>
</dbReference>
<dbReference type="Proteomes" id="UP001147760">
    <property type="component" value="Unassembled WGS sequence"/>
</dbReference>
<dbReference type="InterPro" id="IPR027409">
    <property type="entry name" value="GroEL-like_apical_dom_sf"/>
</dbReference>
<evidence type="ECO:0000256" key="15">
    <source>
        <dbReference type="SAM" id="MobiDB-lite"/>
    </source>
</evidence>
<dbReference type="Gene3D" id="3.30.260.10">
    <property type="entry name" value="TCP-1-like chaperonin intermediate domain"/>
    <property type="match status" value="1"/>
</dbReference>
<evidence type="ECO:0000256" key="2">
    <source>
        <dbReference type="ARBA" id="ARBA00004496"/>
    </source>
</evidence>
<reference evidence="17" key="2">
    <citation type="journal article" date="2023" name="IMA Fungus">
        <title>Comparative genomic study of the Penicillium genus elucidates a diverse pangenome and 15 lateral gene transfer events.</title>
        <authorList>
            <person name="Petersen C."/>
            <person name="Sorensen T."/>
            <person name="Nielsen M.R."/>
            <person name="Sondergaard T.E."/>
            <person name="Sorensen J.L."/>
            <person name="Fitzpatrick D.A."/>
            <person name="Frisvad J.C."/>
            <person name="Nielsen K.L."/>
        </authorList>
    </citation>
    <scope>NUCLEOTIDE SEQUENCE</scope>
    <source>
        <strain evidence="17">IBT 17660</strain>
    </source>
</reference>
<feature type="domain" description="Peptidase M48" evidence="16">
    <location>
        <begin position="186"/>
        <end position="359"/>
    </location>
</feature>
<evidence type="ECO:0000256" key="7">
    <source>
        <dbReference type="ARBA" id="ARBA00022741"/>
    </source>
</evidence>
<evidence type="ECO:0000256" key="1">
    <source>
        <dbReference type="ARBA" id="ARBA00001947"/>
    </source>
</evidence>
<organism evidence="17 18">
    <name type="scientific">Penicillium desertorum</name>
    <dbReference type="NCBI Taxonomy" id="1303715"/>
    <lineage>
        <taxon>Eukaryota</taxon>
        <taxon>Fungi</taxon>
        <taxon>Dikarya</taxon>
        <taxon>Ascomycota</taxon>
        <taxon>Pezizomycotina</taxon>
        <taxon>Eurotiomycetes</taxon>
        <taxon>Eurotiomycetidae</taxon>
        <taxon>Eurotiales</taxon>
        <taxon>Aspergillaceae</taxon>
        <taxon>Penicillium</taxon>
    </lineage>
</organism>
<dbReference type="GO" id="GO:0006508">
    <property type="term" value="P:proteolysis"/>
    <property type="evidence" value="ECO:0007669"/>
    <property type="project" value="UniProtKB-KW"/>
</dbReference>
<keyword evidence="11" id="KW-0482">Metalloprotease</keyword>
<evidence type="ECO:0000256" key="13">
    <source>
        <dbReference type="ARBA" id="ARBA00029602"/>
    </source>
</evidence>
<evidence type="ECO:0000313" key="17">
    <source>
        <dbReference type="EMBL" id="KAJ5478623.1"/>
    </source>
</evidence>
<accession>A0A9W9WXL6</accession>
<keyword evidence="4" id="KW-0963">Cytoplasm</keyword>
<evidence type="ECO:0000256" key="9">
    <source>
        <dbReference type="ARBA" id="ARBA00022833"/>
    </source>
</evidence>
<comment type="cofactor">
    <cofactor evidence="1">
        <name>Zn(2+)</name>
        <dbReference type="ChEBI" id="CHEBI:29105"/>
    </cofactor>
</comment>
<keyword evidence="10 14" id="KW-0067">ATP-binding</keyword>
<dbReference type="InterPro" id="IPR002423">
    <property type="entry name" value="Cpn60/GroEL/TCP-1"/>
</dbReference>
<dbReference type="AlphaFoldDB" id="A0A9W9WXL6"/>
<dbReference type="PANTHER" id="PTHR11353">
    <property type="entry name" value="CHAPERONIN"/>
    <property type="match status" value="1"/>
</dbReference>
<evidence type="ECO:0000256" key="3">
    <source>
        <dbReference type="ARBA" id="ARBA00008020"/>
    </source>
</evidence>